<proteinExistence type="predicted"/>
<organism evidence="6 7">
    <name type="scientific">Aeribacillus pallidus</name>
    <dbReference type="NCBI Taxonomy" id="33936"/>
    <lineage>
        <taxon>Bacteria</taxon>
        <taxon>Bacillati</taxon>
        <taxon>Bacillota</taxon>
        <taxon>Bacilli</taxon>
        <taxon>Bacillales</taxon>
        <taxon>Bacillaceae</taxon>
        <taxon>Aeribacillus</taxon>
    </lineage>
</organism>
<keyword evidence="3" id="KW-0804">Transcription</keyword>
<reference evidence="6 7" key="1">
    <citation type="submission" date="2016-10" db="EMBL/GenBank/DDBJ databases">
        <title>The whole genome sequencing and assembly of Aeribacillus pallidus KCTC3564 strain.</title>
        <authorList>
            <person name="Lee Y.-J."/>
            <person name="Park M.-K."/>
            <person name="Yi H."/>
            <person name="Bahn Y.-S."/>
            <person name="Kim J.F."/>
            <person name="Lee D.-W."/>
        </authorList>
    </citation>
    <scope>NUCLEOTIDE SEQUENCE [LARGE SCALE GENOMIC DNA]</scope>
    <source>
        <strain evidence="6 7">KCTC3564</strain>
    </source>
</reference>
<dbReference type="GO" id="GO:0097367">
    <property type="term" value="F:carbohydrate derivative binding"/>
    <property type="evidence" value="ECO:0007669"/>
    <property type="project" value="InterPro"/>
</dbReference>
<dbReference type="Proteomes" id="UP000214606">
    <property type="component" value="Chromosome"/>
</dbReference>
<dbReference type="Gene3D" id="1.10.10.10">
    <property type="entry name" value="Winged helix-like DNA-binding domain superfamily/Winged helix DNA-binding domain"/>
    <property type="match status" value="1"/>
</dbReference>
<evidence type="ECO:0000259" key="4">
    <source>
        <dbReference type="PROSITE" id="PS51071"/>
    </source>
</evidence>
<dbReference type="InterPro" id="IPR035472">
    <property type="entry name" value="RpiR-like_SIS"/>
</dbReference>
<dbReference type="PROSITE" id="PS51071">
    <property type="entry name" value="HTH_RPIR"/>
    <property type="match status" value="1"/>
</dbReference>
<dbReference type="InterPro" id="IPR000281">
    <property type="entry name" value="HTH_RpiR"/>
</dbReference>
<dbReference type="GO" id="GO:1901135">
    <property type="term" value="P:carbohydrate derivative metabolic process"/>
    <property type="evidence" value="ECO:0007669"/>
    <property type="project" value="InterPro"/>
</dbReference>
<protein>
    <submittedName>
        <fullName evidence="6">RpiR family transcriptional regulator</fullName>
    </submittedName>
</protein>
<dbReference type="SUPFAM" id="SSF46689">
    <property type="entry name" value="Homeodomain-like"/>
    <property type="match status" value="1"/>
</dbReference>
<dbReference type="RefSeq" id="WP_094244504.1">
    <property type="nucleotide sequence ID" value="NZ_CP017703.1"/>
</dbReference>
<dbReference type="SUPFAM" id="SSF53697">
    <property type="entry name" value="SIS domain"/>
    <property type="match status" value="1"/>
</dbReference>
<dbReference type="InterPro" id="IPR009057">
    <property type="entry name" value="Homeodomain-like_sf"/>
</dbReference>
<evidence type="ECO:0000313" key="6">
    <source>
        <dbReference type="EMBL" id="ASS89187.1"/>
    </source>
</evidence>
<dbReference type="AlphaFoldDB" id="A0A223E1P6"/>
<evidence type="ECO:0000256" key="1">
    <source>
        <dbReference type="ARBA" id="ARBA00023015"/>
    </source>
</evidence>
<accession>A0A223E1P6</accession>
<evidence type="ECO:0000259" key="5">
    <source>
        <dbReference type="PROSITE" id="PS51464"/>
    </source>
</evidence>
<evidence type="ECO:0000313" key="7">
    <source>
        <dbReference type="Proteomes" id="UP000214606"/>
    </source>
</evidence>
<dbReference type="KEGG" id="apak:AP3564_01895"/>
<dbReference type="PANTHER" id="PTHR30514:SF1">
    <property type="entry name" value="HTH-TYPE TRANSCRIPTIONAL REGULATOR HEXR-RELATED"/>
    <property type="match status" value="1"/>
</dbReference>
<dbReference type="GO" id="GO:0003700">
    <property type="term" value="F:DNA-binding transcription factor activity"/>
    <property type="evidence" value="ECO:0007669"/>
    <property type="project" value="InterPro"/>
</dbReference>
<dbReference type="InterPro" id="IPR001347">
    <property type="entry name" value="SIS_dom"/>
</dbReference>
<evidence type="ECO:0000256" key="3">
    <source>
        <dbReference type="ARBA" id="ARBA00023163"/>
    </source>
</evidence>
<dbReference type="PANTHER" id="PTHR30514">
    <property type="entry name" value="GLUCOKINASE"/>
    <property type="match status" value="1"/>
</dbReference>
<dbReference type="Gene3D" id="3.40.50.10490">
    <property type="entry name" value="Glucose-6-phosphate isomerase like protein, domain 1"/>
    <property type="match status" value="1"/>
</dbReference>
<evidence type="ECO:0000256" key="2">
    <source>
        <dbReference type="ARBA" id="ARBA00023125"/>
    </source>
</evidence>
<dbReference type="InterPro" id="IPR036388">
    <property type="entry name" value="WH-like_DNA-bd_sf"/>
</dbReference>
<dbReference type="InterPro" id="IPR046348">
    <property type="entry name" value="SIS_dom_sf"/>
</dbReference>
<name>A0A223E1P6_9BACI</name>
<dbReference type="Pfam" id="PF01380">
    <property type="entry name" value="SIS"/>
    <property type="match status" value="1"/>
</dbReference>
<dbReference type="EMBL" id="CP017703">
    <property type="protein sequence ID" value="ASS89187.1"/>
    <property type="molecule type" value="Genomic_DNA"/>
</dbReference>
<dbReference type="PROSITE" id="PS51464">
    <property type="entry name" value="SIS"/>
    <property type="match status" value="1"/>
</dbReference>
<feature type="domain" description="HTH rpiR-type" evidence="4">
    <location>
        <begin position="1"/>
        <end position="77"/>
    </location>
</feature>
<dbReference type="InterPro" id="IPR047640">
    <property type="entry name" value="RpiR-like"/>
</dbReference>
<dbReference type="CDD" id="cd05013">
    <property type="entry name" value="SIS_RpiR"/>
    <property type="match status" value="1"/>
</dbReference>
<dbReference type="GO" id="GO:0003677">
    <property type="term" value="F:DNA binding"/>
    <property type="evidence" value="ECO:0007669"/>
    <property type="project" value="UniProtKB-KW"/>
</dbReference>
<keyword evidence="1" id="KW-0805">Transcription regulation</keyword>
<gene>
    <name evidence="6" type="ORF">AP3564_01895</name>
</gene>
<keyword evidence="2" id="KW-0238">DNA-binding</keyword>
<dbReference type="Pfam" id="PF01418">
    <property type="entry name" value="HTH_6"/>
    <property type="match status" value="1"/>
</dbReference>
<sequence length="263" mass="30294">MRLEELINKHYKKLNETDLHILKYIMNNKNTCYSLGINNLAEKCNVSRSSILRLAQKLEFSGYSEFRVFLKWQGREDPVEEKSGVEILQEDLHETIKYIQTKDFSDVCELIYNANQVFVFGTGTAQLHCALELQRMFLPLQKYLNVIHSQLEFEIIVKDLQKNDVVIIFSLSGDTPTIFPAVQNLVAKGIPFISITNLVNNRLARMTPYNLYARSSNLASHNGTKLKTFAPFFIIGEAIFSHYVDYLKEKKETIERAGKDEDA</sequence>
<feature type="domain" description="SIS" evidence="5">
    <location>
        <begin position="107"/>
        <end position="249"/>
    </location>
</feature>